<dbReference type="Gene3D" id="3.40.30.10">
    <property type="entry name" value="Glutaredoxin"/>
    <property type="match status" value="1"/>
</dbReference>
<comment type="caution">
    <text evidence="4">The sequence shown here is derived from an EMBL/GenBank/DDBJ whole genome shotgun (WGS) entry which is preliminary data.</text>
</comment>
<accession>A0A430FV62</accession>
<dbReference type="InterPro" id="IPR036249">
    <property type="entry name" value="Thioredoxin-like_sf"/>
</dbReference>
<protein>
    <submittedName>
        <fullName evidence="4">DSBA oxidoreductase</fullName>
    </submittedName>
</protein>
<sequence>MAKGNRDKSRAARRAAEARAEQAAREQAERERRQQTVIGAIVVTLIVALLAVGGVMFWRSTHQAAQEAAEEVSVDDAYQAVQAVSGKPARADDKGGIMISKDGYGTTVDGAPTIAIYMDFMCPGCGSVNRQLDPTLVKLVDAGQINLELHFLSFMDRYSTDEYSSRAANAALYIADHDDDPAHLLDFIANMYADDFQPEEGSGYEPVGDAEIRQQAIDAGVADDVAQAAMTRDYDDWLAAVNAYTPKRPELFNTSGNFEGTFTTPALTINGTRWNLSEVSAAGMTVKDAFLESIGLPADKLGDGATLPSIGADGKPIDVMTGQSE</sequence>
<evidence type="ECO:0000256" key="1">
    <source>
        <dbReference type="SAM" id="MobiDB-lite"/>
    </source>
</evidence>
<name>A0A430FV62_9BIFI</name>
<feature type="region of interest" description="Disordered" evidence="1">
    <location>
        <begin position="1"/>
        <end position="31"/>
    </location>
</feature>
<evidence type="ECO:0000256" key="2">
    <source>
        <dbReference type="SAM" id="Phobius"/>
    </source>
</evidence>
<proteinExistence type="predicted"/>
<evidence type="ECO:0000313" key="4">
    <source>
        <dbReference type="EMBL" id="RSX57444.1"/>
    </source>
</evidence>
<keyword evidence="2" id="KW-0812">Transmembrane</keyword>
<dbReference type="SUPFAM" id="SSF52833">
    <property type="entry name" value="Thioredoxin-like"/>
    <property type="match status" value="1"/>
</dbReference>
<keyword evidence="5" id="KW-1185">Reference proteome</keyword>
<feature type="transmembrane region" description="Helical" evidence="2">
    <location>
        <begin position="37"/>
        <end position="58"/>
    </location>
</feature>
<feature type="domain" description="Thioredoxin-like fold" evidence="3">
    <location>
        <begin position="112"/>
        <end position="242"/>
    </location>
</feature>
<keyword evidence="2" id="KW-1133">Transmembrane helix</keyword>
<evidence type="ECO:0000259" key="3">
    <source>
        <dbReference type="Pfam" id="PF13462"/>
    </source>
</evidence>
<organism evidence="4 5">
    <name type="scientific">Bifidobacterium samirii</name>
    <dbReference type="NCBI Taxonomy" id="2306974"/>
    <lineage>
        <taxon>Bacteria</taxon>
        <taxon>Bacillati</taxon>
        <taxon>Actinomycetota</taxon>
        <taxon>Actinomycetes</taxon>
        <taxon>Bifidobacteriales</taxon>
        <taxon>Bifidobacteriaceae</taxon>
        <taxon>Bifidobacterium</taxon>
    </lineage>
</organism>
<gene>
    <name evidence="4" type="ORF">D2E24_0742</name>
</gene>
<dbReference type="RefSeq" id="WP_125968009.1">
    <property type="nucleotide sequence ID" value="NZ_QXGK01000005.1"/>
</dbReference>
<dbReference type="Proteomes" id="UP000287470">
    <property type="component" value="Unassembled WGS sequence"/>
</dbReference>
<dbReference type="Pfam" id="PF13462">
    <property type="entry name" value="Thioredoxin_4"/>
    <property type="match status" value="1"/>
</dbReference>
<dbReference type="EMBL" id="QXGK01000005">
    <property type="protein sequence ID" value="RSX57444.1"/>
    <property type="molecule type" value="Genomic_DNA"/>
</dbReference>
<dbReference type="AlphaFoldDB" id="A0A430FV62"/>
<reference evidence="4 5" key="1">
    <citation type="submission" date="2018-09" db="EMBL/GenBank/DDBJ databases">
        <title>Characterization of the phylogenetic diversity of five novel species belonging to the genus Bifidobacterium.</title>
        <authorList>
            <person name="Lugli G.A."/>
            <person name="Duranti S."/>
            <person name="Milani C."/>
        </authorList>
    </citation>
    <scope>NUCLEOTIDE SEQUENCE [LARGE SCALE GENOMIC DNA]</scope>
    <source>
        <strain evidence="4 5">2033B</strain>
    </source>
</reference>
<evidence type="ECO:0000313" key="5">
    <source>
        <dbReference type="Proteomes" id="UP000287470"/>
    </source>
</evidence>
<dbReference type="InterPro" id="IPR012336">
    <property type="entry name" value="Thioredoxin-like_fold"/>
</dbReference>
<dbReference type="OrthoDB" id="117402at2"/>
<keyword evidence="2" id="KW-0472">Membrane</keyword>